<keyword evidence="8" id="KW-0966">Cell projection</keyword>
<evidence type="ECO:0000256" key="7">
    <source>
        <dbReference type="HAMAP-Rule" id="MF_00415"/>
    </source>
</evidence>
<comment type="caution">
    <text evidence="8">The sequence shown here is derived from an EMBL/GenBank/DDBJ whole genome shotgun (WGS) entry which is preliminary data.</text>
</comment>
<sequence>MKKPMLILSLVFLSGCAQDPSEILRGPQLSPVGDGLRTQAYPIPVTPRVRTPVSYRSTWDDGTDLYRDPRARRVGDVVTVIISMQDKAKLDNKTDRSRDSQIKFGLDWLMNVAGWQDTGQTTANLGTNTQIKGNGQIDRAEDIKLSIAAIVTDVLPNGNIMISGSQEFRVNTEMRVLNVGGIVRPRDISRGNTISYEKIAEARVSYGGRGNLSDVQQPGWGHRIYDTVAPF</sequence>
<dbReference type="HAMAP" id="MF_00415">
    <property type="entry name" value="FlgH"/>
    <property type="match status" value="1"/>
</dbReference>
<name>A0ABQ6AUF6_9BRAD</name>
<keyword evidence="4 7" id="KW-0472">Membrane</keyword>
<keyword evidence="8" id="KW-0282">Flagellum</keyword>
<gene>
    <name evidence="8" type="primary">flgH2</name>
    <name evidence="7" type="synonym">flgH</name>
    <name evidence="8" type="ORF">GCM10007857_18980</name>
</gene>
<dbReference type="NCBIfam" id="NF001305">
    <property type="entry name" value="PRK00249.1-5"/>
    <property type="match status" value="1"/>
</dbReference>
<dbReference type="EMBL" id="BSOW01000005">
    <property type="protein sequence ID" value="GLR85188.1"/>
    <property type="molecule type" value="Genomic_DNA"/>
</dbReference>
<keyword evidence="6 7" id="KW-0998">Cell outer membrane</keyword>
<dbReference type="Pfam" id="PF02107">
    <property type="entry name" value="FlgH"/>
    <property type="match status" value="1"/>
</dbReference>
<keyword evidence="5 7" id="KW-0975">Bacterial flagellum</keyword>
<keyword evidence="3 7" id="KW-0732">Signal</keyword>
<evidence type="ECO:0000313" key="8">
    <source>
        <dbReference type="EMBL" id="GLR85188.1"/>
    </source>
</evidence>
<accession>A0ABQ6AUF6</accession>
<comment type="subcellular location">
    <subcellularLocation>
        <location evidence="7">Cell outer membrane</location>
        <topology evidence="7">Lipid-anchor</topology>
    </subcellularLocation>
    <subcellularLocation>
        <location evidence="7">Bacterial flagellum basal body</location>
    </subcellularLocation>
</comment>
<comment type="function">
    <text evidence="1 7">Assembles around the rod to form the L-ring and probably protects the motor/basal body from shearing forces during rotation.</text>
</comment>
<evidence type="ECO:0000256" key="3">
    <source>
        <dbReference type="ARBA" id="ARBA00022729"/>
    </source>
</evidence>
<evidence type="ECO:0000313" key="9">
    <source>
        <dbReference type="Proteomes" id="UP001156905"/>
    </source>
</evidence>
<comment type="similarity">
    <text evidence="2 7">Belongs to the FlgH family.</text>
</comment>
<proteinExistence type="inferred from homology"/>
<reference evidence="9" key="1">
    <citation type="journal article" date="2019" name="Int. J. Syst. Evol. Microbiol.">
        <title>The Global Catalogue of Microorganisms (GCM) 10K type strain sequencing project: providing services to taxonomists for standard genome sequencing and annotation.</title>
        <authorList>
            <consortium name="The Broad Institute Genomics Platform"/>
            <consortium name="The Broad Institute Genome Sequencing Center for Infectious Disease"/>
            <person name="Wu L."/>
            <person name="Ma J."/>
        </authorList>
    </citation>
    <scope>NUCLEOTIDE SEQUENCE [LARGE SCALE GENOMIC DNA]</scope>
    <source>
        <strain evidence="9">NBRC 102520</strain>
    </source>
</reference>
<dbReference type="Proteomes" id="UP001156905">
    <property type="component" value="Unassembled WGS sequence"/>
</dbReference>
<evidence type="ECO:0000256" key="1">
    <source>
        <dbReference type="ARBA" id="ARBA00002591"/>
    </source>
</evidence>
<evidence type="ECO:0000256" key="5">
    <source>
        <dbReference type="ARBA" id="ARBA00023143"/>
    </source>
</evidence>
<keyword evidence="9" id="KW-1185">Reference proteome</keyword>
<evidence type="ECO:0000256" key="6">
    <source>
        <dbReference type="ARBA" id="ARBA00023237"/>
    </source>
</evidence>
<dbReference type="PROSITE" id="PS51257">
    <property type="entry name" value="PROKAR_LIPOPROTEIN"/>
    <property type="match status" value="1"/>
</dbReference>
<dbReference type="InterPro" id="IPR000527">
    <property type="entry name" value="Flag_Lring"/>
</dbReference>
<dbReference type="PANTHER" id="PTHR34933:SF1">
    <property type="entry name" value="FLAGELLAR L-RING PROTEIN"/>
    <property type="match status" value="1"/>
</dbReference>
<comment type="subunit">
    <text evidence="7">The basal body constitutes a major portion of the flagellar organelle and consists of four rings (L,P,S, and M) mounted on a central rod.</text>
</comment>
<evidence type="ECO:0000256" key="2">
    <source>
        <dbReference type="ARBA" id="ARBA00006929"/>
    </source>
</evidence>
<keyword evidence="7" id="KW-0449">Lipoprotein</keyword>
<keyword evidence="8" id="KW-0969">Cilium</keyword>
<protein>
    <recommendedName>
        <fullName evidence="7">Flagellar L-ring protein</fullName>
    </recommendedName>
    <alternativeName>
        <fullName evidence="7">Basal body L-ring protein</fullName>
    </alternativeName>
</protein>
<dbReference type="PANTHER" id="PTHR34933">
    <property type="entry name" value="FLAGELLAR L-RING PROTEIN"/>
    <property type="match status" value="1"/>
</dbReference>
<evidence type="ECO:0000256" key="4">
    <source>
        <dbReference type="ARBA" id="ARBA00023136"/>
    </source>
</evidence>
<dbReference type="NCBIfam" id="NF009429">
    <property type="entry name" value="PRK12788.1"/>
    <property type="match status" value="1"/>
</dbReference>
<dbReference type="RefSeq" id="WP_284264058.1">
    <property type="nucleotide sequence ID" value="NZ_BSOW01000005.1"/>
</dbReference>
<dbReference type="PRINTS" id="PR01008">
    <property type="entry name" value="FLGLRINGFLGH"/>
</dbReference>
<organism evidence="8 9">
    <name type="scientific">Bradyrhizobium iriomotense</name>
    <dbReference type="NCBI Taxonomy" id="441950"/>
    <lineage>
        <taxon>Bacteria</taxon>
        <taxon>Pseudomonadati</taxon>
        <taxon>Pseudomonadota</taxon>
        <taxon>Alphaproteobacteria</taxon>
        <taxon>Hyphomicrobiales</taxon>
        <taxon>Nitrobacteraceae</taxon>
        <taxon>Bradyrhizobium</taxon>
    </lineage>
</organism>